<dbReference type="EMBL" id="LFQU01000030">
    <property type="protein sequence ID" value="KOO67660.1"/>
    <property type="molecule type" value="Genomic_DNA"/>
</dbReference>
<accession>A0A8E1QW56</accession>
<evidence type="ECO:0000313" key="2">
    <source>
        <dbReference type="Proteomes" id="UP000036951"/>
    </source>
</evidence>
<comment type="caution">
    <text evidence="1">The sequence shown here is derived from an EMBL/GenBank/DDBJ whole genome shotgun (WGS) entry which is preliminary data.</text>
</comment>
<gene>
    <name evidence="1" type="ORF">ACU52_12340</name>
</gene>
<sequence length="61" mass="7148">MGGKNNVAQMEHAEIKAHLIDVKIADTPIHCKVYGEEHCDYYWFKTCKGSKKYIRKYLCLK</sequence>
<name>A0A8E1QW56_9BACT</name>
<reference evidence="1 2" key="1">
    <citation type="submission" date="2015-06" db="EMBL/GenBank/DDBJ databases">
        <title>Prevotella sp. 109, sp. nov., a novel member of the family Prevotellaceae isolated from human faeces.</title>
        <authorList>
            <person name="Shkoporov A.N."/>
            <person name="Chaplin A.V."/>
            <person name="Kafarskaia L.I."/>
            <person name="Efimov B.A."/>
        </authorList>
    </citation>
    <scope>NUCLEOTIDE SEQUENCE [LARGE SCALE GENOMIC DNA]</scope>
    <source>
        <strain evidence="1 2">109</strain>
    </source>
</reference>
<dbReference type="Proteomes" id="UP000036951">
    <property type="component" value="Unassembled WGS sequence"/>
</dbReference>
<keyword evidence="2" id="KW-1185">Reference proteome</keyword>
<protein>
    <submittedName>
        <fullName evidence="1">Uncharacterized protein</fullName>
    </submittedName>
</protein>
<proteinExistence type="predicted"/>
<dbReference type="AlphaFoldDB" id="A0A8E1QW56"/>
<organism evidence="1 2">
    <name type="scientific">Xylanibacter rarus</name>
    <dbReference type="NCBI Taxonomy" id="1676614"/>
    <lineage>
        <taxon>Bacteria</taxon>
        <taxon>Pseudomonadati</taxon>
        <taxon>Bacteroidota</taxon>
        <taxon>Bacteroidia</taxon>
        <taxon>Bacteroidales</taxon>
        <taxon>Prevotellaceae</taxon>
        <taxon>Xylanibacter</taxon>
    </lineage>
</organism>
<evidence type="ECO:0000313" key="1">
    <source>
        <dbReference type="EMBL" id="KOO67660.1"/>
    </source>
</evidence>